<keyword evidence="9 13" id="KW-0012">Acyltransferase</keyword>
<dbReference type="InterPro" id="IPR002813">
    <property type="entry name" value="Arg_biosynth_ArgJ"/>
</dbReference>
<dbReference type="Pfam" id="PF01960">
    <property type="entry name" value="ArgJ"/>
    <property type="match status" value="1"/>
</dbReference>
<dbReference type="CDD" id="cd02152">
    <property type="entry name" value="OAT"/>
    <property type="match status" value="1"/>
</dbReference>
<comment type="catalytic activity">
    <reaction evidence="10 13">
        <text>L-glutamate + acetyl-CoA = N-acetyl-L-glutamate + CoA + H(+)</text>
        <dbReference type="Rhea" id="RHEA:24292"/>
        <dbReference type="ChEBI" id="CHEBI:15378"/>
        <dbReference type="ChEBI" id="CHEBI:29985"/>
        <dbReference type="ChEBI" id="CHEBI:44337"/>
        <dbReference type="ChEBI" id="CHEBI:57287"/>
        <dbReference type="ChEBI" id="CHEBI:57288"/>
        <dbReference type="EC" id="2.3.1.1"/>
    </reaction>
</comment>
<dbReference type="FunFam" id="3.10.20.340:FF:000001">
    <property type="entry name" value="Arginine biosynthesis bifunctional protein ArgJ, chloroplastic"/>
    <property type="match status" value="1"/>
</dbReference>
<feature type="binding site" evidence="13">
    <location>
        <position position="160"/>
    </location>
    <ligand>
        <name>substrate</name>
    </ligand>
</feature>
<sequence>MKTETLQEKFFRVARNPSIAAPKGFDANGIHSGIKGKKKDLGLIRCEVPASAAAVYTVNAFQAAPIKITQESIGMENRLQAVVVNSGNANACTGKRGLEDARQMRDKAASLLNISPHLVGVASTGVIGVYLPMDKIHSGLEKLVRVQEYDPASFAEAILTTDTFAKQVTVELNIDGKTVKISGTAKGSGMIHPNMATMLSFITTDASIKPDILQSLLWKTTDDTFNMITVDGDTSTNDMVLVMASGLADNQPLAYSHPEWEKFQVAFQYVCRTLATMIARDGEGASHLVQVKVEGARSKEAARKIAKAVVASNLVKTAVYGADANWGRVICAAGYADPTLTPEKIDLYLGPVQIVKKGTAASYDEREASEVLNREVVEFRLILNSGNCETMAWGCDLTYDYVRINASYRT</sequence>
<organism evidence="14 15">
    <name type="scientific">Thermoactinomyces mirandus</name>
    <dbReference type="NCBI Taxonomy" id="2756294"/>
    <lineage>
        <taxon>Bacteria</taxon>
        <taxon>Bacillati</taxon>
        <taxon>Bacillota</taxon>
        <taxon>Bacilli</taxon>
        <taxon>Bacillales</taxon>
        <taxon>Thermoactinomycetaceae</taxon>
        <taxon>Thermoactinomyces</taxon>
    </lineage>
</organism>
<keyword evidence="13" id="KW-0963">Cytoplasm</keyword>
<keyword evidence="5 13" id="KW-0028">Amino-acid biosynthesis</keyword>
<name>A0A7W1XUG5_9BACL</name>
<feature type="site" description="Involved in the stabilization of negative charge on the oxyanion by the formation of the oxyanion hole" evidence="13">
    <location>
        <position position="124"/>
    </location>
</feature>
<dbReference type="FunFam" id="3.30.2330.10:FF:000001">
    <property type="entry name" value="Arginine biosynthesis bifunctional protein ArgJ, mitochondrial"/>
    <property type="match status" value="1"/>
</dbReference>
<comment type="pathway">
    <text evidence="13">Amino-acid biosynthesis; L-arginine biosynthesis; N(2)-acetyl-L-ornithine from L-glutamate: step 1/4.</text>
</comment>
<dbReference type="PANTHER" id="PTHR23100:SF0">
    <property type="entry name" value="ARGININE BIOSYNTHESIS BIFUNCTIONAL PROTEIN ARGJ, MITOCHONDRIAL"/>
    <property type="match status" value="1"/>
</dbReference>
<dbReference type="EC" id="2.3.1.1" evidence="13"/>
<dbReference type="InterPro" id="IPR016117">
    <property type="entry name" value="ArgJ-like_dom_sf"/>
</dbReference>
<comment type="function">
    <text evidence="12 13">Catalyzes two activities which are involved in the cyclic version of arginine biosynthesis: the synthesis of N-acetylglutamate from glutamate and acetyl-CoA as the acetyl donor, and of ornithine by transacetylation between N(2)-acetylornithine and glutamate.</text>
</comment>
<proteinExistence type="inferred from homology"/>
<feature type="binding site" evidence="13">
    <location>
        <position position="197"/>
    </location>
    <ligand>
        <name>substrate</name>
    </ligand>
</feature>
<feature type="binding site" evidence="13">
    <location>
        <position position="283"/>
    </location>
    <ligand>
        <name>substrate</name>
    </ligand>
</feature>
<dbReference type="EMBL" id="JACEOL010000055">
    <property type="protein sequence ID" value="MBA4603498.1"/>
    <property type="molecule type" value="Genomic_DNA"/>
</dbReference>
<dbReference type="NCBIfam" id="NF003802">
    <property type="entry name" value="PRK05388.1"/>
    <property type="match status" value="1"/>
</dbReference>
<dbReference type="GO" id="GO:0006526">
    <property type="term" value="P:L-arginine biosynthetic process"/>
    <property type="evidence" value="ECO:0007669"/>
    <property type="project" value="UniProtKB-UniRule"/>
</dbReference>
<keyword evidence="8 13" id="KW-0511">Multifunctional enzyme</keyword>
<reference evidence="14 15" key="1">
    <citation type="submission" date="2020-07" db="EMBL/GenBank/DDBJ databases">
        <title>Thermoactinomyces phylogeny.</title>
        <authorList>
            <person name="Dunlap C."/>
        </authorList>
    </citation>
    <scope>NUCLEOTIDE SEQUENCE [LARGE SCALE GENOMIC DNA]</scope>
    <source>
        <strain evidence="14 15">AMNI-1</strain>
    </source>
</reference>
<comment type="subunit">
    <text evidence="3 13">Heterotetramer of two alpha and two beta chains.</text>
</comment>
<feature type="binding site" evidence="13">
    <location>
        <position position="405"/>
    </location>
    <ligand>
        <name>substrate</name>
    </ligand>
</feature>
<evidence type="ECO:0000313" key="15">
    <source>
        <dbReference type="Proteomes" id="UP000538292"/>
    </source>
</evidence>
<keyword evidence="4 13" id="KW-0055">Arginine biosynthesis</keyword>
<feature type="site" description="Involved in the stabilization of negative charge on the oxyanion by the formation of the oxyanion hole" evidence="13">
    <location>
        <position position="125"/>
    </location>
</feature>
<evidence type="ECO:0000256" key="1">
    <source>
        <dbReference type="ARBA" id="ARBA00004496"/>
    </source>
</evidence>
<evidence type="ECO:0000256" key="3">
    <source>
        <dbReference type="ARBA" id="ARBA00011475"/>
    </source>
</evidence>
<keyword evidence="7 13" id="KW-0068">Autocatalytic cleavage</keyword>
<evidence type="ECO:0000256" key="2">
    <source>
        <dbReference type="ARBA" id="ARBA00006774"/>
    </source>
</evidence>
<dbReference type="EC" id="2.3.1.35" evidence="13"/>
<feature type="site" description="Cleavage; by autolysis" evidence="13">
    <location>
        <begin position="196"/>
        <end position="197"/>
    </location>
</feature>
<dbReference type="GO" id="GO:0006592">
    <property type="term" value="P:ornithine biosynthetic process"/>
    <property type="evidence" value="ECO:0007669"/>
    <property type="project" value="TreeGrafter"/>
</dbReference>
<dbReference type="Gene3D" id="3.30.2330.10">
    <property type="entry name" value="arginine biosynthesis bifunctional protein suprefamily"/>
    <property type="match status" value="1"/>
</dbReference>
<dbReference type="GO" id="GO:0004358">
    <property type="term" value="F:L-glutamate N-acetyltransferase activity, acting on acetyl-L-ornithine as donor"/>
    <property type="evidence" value="ECO:0007669"/>
    <property type="project" value="UniProtKB-UniRule"/>
</dbReference>
<dbReference type="Gene3D" id="3.60.70.12">
    <property type="entry name" value="L-amino peptidase D-ALA esterase/amidase"/>
    <property type="match status" value="1"/>
</dbReference>
<comment type="pathway">
    <text evidence="13">Amino-acid biosynthesis; L-arginine biosynthesis; L-ornithine and N-acetyl-L-glutamate from L-glutamate and N(2)-acetyl-L-ornithine (cyclic): step 1/1.</text>
</comment>
<dbReference type="GO" id="GO:0005737">
    <property type="term" value="C:cytoplasm"/>
    <property type="evidence" value="ECO:0007669"/>
    <property type="project" value="UniProtKB-SubCell"/>
</dbReference>
<evidence type="ECO:0000256" key="5">
    <source>
        <dbReference type="ARBA" id="ARBA00022605"/>
    </source>
</evidence>
<evidence type="ECO:0000313" key="14">
    <source>
        <dbReference type="EMBL" id="MBA4603498.1"/>
    </source>
</evidence>
<feature type="binding site" evidence="13">
    <location>
        <position position="410"/>
    </location>
    <ligand>
        <name>substrate</name>
    </ligand>
</feature>
<dbReference type="Gene3D" id="3.10.20.340">
    <property type="entry name" value="ArgJ beta chain, C-terminal domain"/>
    <property type="match status" value="1"/>
</dbReference>
<accession>A0A7W1XUG5</accession>
<evidence type="ECO:0000256" key="10">
    <source>
        <dbReference type="ARBA" id="ARBA00048372"/>
    </source>
</evidence>
<evidence type="ECO:0000256" key="4">
    <source>
        <dbReference type="ARBA" id="ARBA00022571"/>
    </source>
</evidence>
<dbReference type="GO" id="GO:0004042">
    <property type="term" value="F:L-glutamate N-acetyltransferase activity"/>
    <property type="evidence" value="ECO:0007669"/>
    <property type="project" value="UniProtKB-UniRule"/>
</dbReference>
<comment type="subcellular location">
    <subcellularLocation>
        <location evidence="1 13">Cytoplasm</location>
    </subcellularLocation>
</comment>
<dbReference type="NCBIfam" id="TIGR00120">
    <property type="entry name" value="ArgJ"/>
    <property type="match status" value="1"/>
</dbReference>
<comment type="similarity">
    <text evidence="2 13">Belongs to the ArgJ family.</text>
</comment>
<evidence type="ECO:0000256" key="6">
    <source>
        <dbReference type="ARBA" id="ARBA00022679"/>
    </source>
</evidence>
<dbReference type="UniPathway" id="UPA00068">
    <property type="reaction ID" value="UER00106"/>
</dbReference>
<dbReference type="SUPFAM" id="SSF56266">
    <property type="entry name" value="DmpA/ArgJ-like"/>
    <property type="match status" value="1"/>
</dbReference>
<dbReference type="Proteomes" id="UP000538292">
    <property type="component" value="Unassembled WGS sequence"/>
</dbReference>
<evidence type="ECO:0000256" key="12">
    <source>
        <dbReference type="ARBA" id="ARBA00054976"/>
    </source>
</evidence>
<dbReference type="InterPro" id="IPR042195">
    <property type="entry name" value="ArgJ_beta_C"/>
</dbReference>
<evidence type="ECO:0000256" key="9">
    <source>
        <dbReference type="ARBA" id="ARBA00023315"/>
    </source>
</evidence>
<comment type="caution">
    <text evidence="14">The sequence shown here is derived from an EMBL/GenBank/DDBJ whole genome shotgun (WGS) entry which is preliminary data.</text>
</comment>
<keyword evidence="6 13" id="KW-0808">Transferase</keyword>
<protein>
    <recommendedName>
        <fullName evidence="13">Arginine biosynthesis bifunctional protein ArgJ</fullName>
    </recommendedName>
    <domain>
        <recommendedName>
            <fullName evidence="13">Glutamate N-acetyltransferase</fullName>
            <ecNumber evidence="13">2.3.1.35</ecNumber>
        </recommendedName>
        <alternativeName>
            <fullName evidence="13">Ornithine acetyltransferase</fullName>
            <shortName evidence="13">OATase</shortName>
        </alternativeName>
        <alternativeName>
            <fullName evidence="13">Ornithine transacetylase</fullName>
        </alternativeName>
    </domain>
    <domain>
        <recommendedName>
            <fullName evidence="13">Amino-acid acetyltransferase</fullName>
            <ecNumber evidence="13">2.3.1.1</ecNumber>
        </recommendedName>
        <alternativeName>
            <fullName evidence="13">N-acetylglutamate synthase</fullName>
            <shortName evidence="13">AGSase</shortName>
        </alternativeName>
    </domain>
    <component>
        <recommendedName>
            <fullName evidence="13">Arginine biosynthesis bifunctional protein ArgJ alpha chain</fullName>
        </recommendedName>
    </component>
    <component>
        <recommendedName>
            <fullName evidence="13">Arginine biosynthesis bifunctional protein ArgJ beta chain</fullName>
        </recommendedName>
    </component>
</protein>
<feature type="active site" description="Nucleophile" evidence="13">
    <location>
        <position position="197"/>
    </location>
</feature>
<gene>
    <name evidence="13 14" type="primary">argJ</name>
    <name evidence="14" type="ORF">H2C83_14525</name>
</gene>
<dbReference type="HAMAP" id="MF_01106">
    <property type="entry name" value="ArgJ"/>
    <property type="match status" value="1"/>
</dbReference>
<keyword evidence="15" id="KW-1185">Reference proteome</keyword>
<evidence type="ECO:0000256" key="13">
    <source>
        <dbReference type="HAMAP-Rule" id="MF_01106"/>
    </source>
</evidence>
<dbReference type="RefSeq" id="WP_181741970.1">
    <property type="nucleotide sequence ID" value="NZ_JACEOL010000055.1"/>
</dbReference>
<feature type="binding site" evidence="13">
    <location>
        <position position="186"/>
    </location>
    <ligand>
        <name>substrate</name>
    </ligand>
</feature>
<feature type="chain" id="PRO_5031651194" description="Arginine biosynthesis bifunctional protein ArgJ alpha chain" evidence="13">
    <location>
        <begin position="1"/>
        <end position="196"/>
    </location>
</feature>
<comment type="catalytic activity">
    <reaction evidence="11 13">
        <text>N(2)-acetyl-L-ornithine + L-glutamate = N-acetyl-L-glutamate + L-ornithine</text>
        <dbReference type="Rhea" id="RHEA:15349"/>
        <dbReference type="ChEBI" id="CHEBI:29985"/>
        <dbReference type="ChEBI" id="CHEBI:44337"/>
        <dbReference type="ChEBI" id="CHEBI:46911"/>
        <dbReference type="ChEBI" id="CHEBI:57805"/>
        <dbReference type="EC" id="2.3.1.35"/>
    </reaction>
</comment>
<feature type="chain" id="PRO_5031651193" description="Arginine biosynthesis bifunctional protein ArgJ beta chain" evidence="13">
    <location>
        <begin position="197"/>
        <end position="410"/>
    </location>
</feature>
<dbReference type="AlphaFoldDB" id="A0A7W1XUG5"/>
<dbReference type="FunFam" id="3.60.70.12:FF:000001">
    <property type="entry name" value="Arginine biosynthesis bifunctional protein ArgJ, chloroplastic"/>
    <property type="match status" value="1"/>
</dbReference>
<evidence type="ECO:0000256" key="8">
    <source>
        <dbReference type="ARBA" id="ARBA00023268"/>
    </source>
</evidence>
<evidence type="ECO:0000256" key="11">
    <source>
        <dbReference type="ARBA" id="ARBA00049439"/>
    </source>
</evidence>
<evidence type="ECO:0000256" key="7">
    <source>
        <dbReference type="ARBA" id="ARBA00022813"/>
    </source>
</evidence>
<dbReference type="PANTHER" id="PTHR23100">
    <property type="entry name" value="ARGININE BIOSYNTHESIS BIFUNCTIONAL PROTEIN ARGJ"/>
    <property type="match status" value="1"/>
</dbReference>